<evidence type="ECO:0000313" key="2">
    <source>
        <dbReference type="Proteomes" id="UP000499080"/>
    </source>
</evidence>
<proteinExistence type="predicted"/>
<sequence>MSPAFVFSWSQARTDSTEDPVLDPARQSYQRAKRPTPGKVVLRGATRCPPHHPKDSKLIEQYNFVKSIKDVCKNVNKGYEMAVFEFTSGENDQYQMGRYISSNEAVRRVLNFLIYERHTTMIHLSVHLEIFREFTSRQKMLLNGPKRLRKQRSHFSSDFPPEMSLHVPYCTMKYPSTTLGTMDTRHGNVENKSRLY</sequence>
<dbReference type="EMBL" id="BGPR01004664">
    <property type="protein sequence ID" value="GBN01982.1"/>
    <property type="molecule type" value="Genomic_DNA"/>
</dbReference>
<keyword evidence="2" id="KW-1185">Reference proteome</keyword>
<protein>
    <submittedName>
        <fullName evidence="1">Uncharacterized protein</fullName>
    </submittedName>
</protein>
<gene>
    <name evidence="1" type="ORF">AVEN_166596_1</name>
</gene>
<dbReference type="OrthoDB" id="8121869at2759"/>
<accession>A0A4Y2KIZ6</accession>
<comment type="caution">
    <text evidence="1">The sequence shown here is derived from an EMBL/GenBank/DDBJ whole genome shotgun (WGS) entry which is preliminary data.</text>
</comment>
<evidence type="ECO:0000313" key="1">
    <source>
        <dbReference type="EMBL" id="GBN01982.1"/>
    </source>
</evidence>
<dbReference type="AlphaFoldDB" id="A0A4Y2KIZ6"/>
<dbReference type="Proteomes" id="UP000499080">
    <property type="component" value="Unassembled WGS sequence"/>
</dbReference>
<reference evidence="1 2" key="1">
    <citation type="journal article" date="2019" name="Sci. Rep.">
        <title>Orb-weaving spider Araneus ventricosus genome elucidates the spidroin gene catalogue.</title>
        <authorList>
            <person name="Kono N."/>
            <person name="Nakamura H."/>
            <person name="Ohtoshi R."/>
            <person name="Moran D.A.P."/>
            <person name="Shinohara A."/>
            <person name="Yoshida Y."/>
            <person name="Fujiwara M."/>
            <person name="Mori M."/>
            <person name="Tomita M."/>
            <person name="Arakawa K."/>
        </authorList>
    </citation>
    <scope>NUCLEOTIDE SEQUENCE [LARGE SCALE GENOMIC DNA]</scope>
</reference>
<organism evidence="1 2">
    <name type="scientific">Araneus ventricosus</name>
    <name type="common">Orbweaver spider</name>
    <name type="synonym">Epeira ventricosa</name>
    <dbReference type="NCBI Taxonomy" id="182803"/>
    <lineage>
        <taxon>Eukaryota</taxon>
        <taxon>Metazoa</taxon>
        <taxon>Ecdysozoa</taxon>
        <taxon>Arthropoda</taxon>
        <taxon>Chelicerata</taxon>
        <taxon>Arachnida</taxon>
        <taxon>Araneae</taxon>
        <taxon>Araneomorphae</taxon>
        <taxon>Entelegynae</taxon>
        <taxon>Araneoidea</taxon>
        <taxon>Araneidae</taxon>
        <taxon>Araneus</taxon>
    </lineage>
</organism>
<name>A0A4Y2KIZ6_ARAVE</name>